<keyword evidence="1" id="KW-0863">Zinc-finger</keyword>
<dbReference type="Proteomes" id="UP001217089">
    <property type="component" value="Unassembled WGS sequence"/>
</dbReference>
<dbReference type="InterPro" id="IPR047153">
    <property type="entry name" value="TRIM45/56/19-like"/>
</dbReference>
<evidence type="ECO:0000256" key="2">
    <source>
        <dbReference type="SAM" id="MobiDB-lite"/>
    </source>
</evidence>
<organism evidence="4 5">
    <name type="scientific">Tegillarca granosa</name>
    <name type="common">Malaysian cockle</name>
    <name type="synonym">Anadara granosa</name>
    <dbReference type="NCBI Taxonomy" id="220873"/>
    <lineage>
        <taxon>Eukaryota</taxon>
        <taxon>Metazoa</taxon>
        <taxon>Spiralia</taxon>
        <taxon>Lophotrochozoa</taxon>
        <taxon>Mollusca</taxon>
        <taxon>Bivalvia</taxon>
        <taxon>Autobranchia</taxon>
        <taxon>Pteriomorphia</taxon>
        <taxon>Arcoida</taxon>
        <taxon>Arcoidea</taxon>
        <taxon>Arcidae</taxon>
        <taxon>Tegillarca</taxon>
    </lineage>
</organism>
<dbReference type="CDD" id="cd19756">
    <property type="entry name" value="Bbox2"/>
    <property type="match status" value="1"/>
</dbReference>
<keyword evidence="1" id="KW-0862">Zinc</keyword>
<reference evidence="4 5" key="1">
    <citation type="submission" date="2022-12" db="EMBL/GenBank/DDBJ databases">
        <title>Chromosome-level genome of Tegillarca granosa.</title>
        <authorList>
            <person name="Kim J."/>
        </authorList>
    </citation>
    <scope>NUCLEOTIDE SEQUENCE [LARGE SCALE GENOMIC DNA]</scope>
    <source>
        <strain evidence="4">Teg-2019</strain>
        <tissue evidence="4">Adductor muscle</tissue>
    </source>
</reference>
<name>A0ABQ9DXK6_TEGGR</name>
<dbReference type="Gene3D" id="2.120.10.30">
    <property type="entry name" value="TolB, C-terminal domain"/>
    <property type="match status" value="1"/>
</dbReference>
<feature type="domain" description="B box-type" evidence="3">
    <location>
        <begin position="12"/>
        <end position="59"/>
    </location>
</feature>
<feature type="region of interest" description="Disordered" evidence="2">
    <location>
        <begin position="278"/>
        <end position="299"/>
    </location>
</feature>
<dbReference type="EMBL" id="JARBDR010000923">
    <property type="protein sequence ID" value="KAJ8297620.1"/>
    <property type="molecule type" value="Genomic_DNA"/>
</dbReference>
<dbReference type="Gene3D" id="3.30.160.60">
    <property type="entry name" value="Classic Zinc Finger"/>
    <property type="match status" value="1"/>
</dbReference>
<accession>A0ABQ9DXK6</accession>
<dbReference type="InterPro" id="IPR000315">
    <property type="entry name" value="Znf_B-box"/>
</dbReference>
<comment type="caution">
    <text evidence="4">The sequence shown here is derived from an EMBL/GenBank/DDBJ whole genome shotgun (WGS) entry which is preliminary data.</text>
</comment>
<gene>
    <name evidence="4" type="ORF">KUTeg_024151</name>
</gene>
<evidence type="ECO:0000259" key="3">
    <source>
        <dbReference type="PROSITE" id="PS50119"/>
    </source>
</evidence>
<proteinExistence type="predicted"/>
<dbReference type="PANTHER" id="PTHR25462">
    <property type="entry name" value="BONUS, ISOFORM C-RELATED"/>
    <property type="match status" value="1"/>
</dbReference>
<evidence type="ECO:0000313" key="4">
    <source>
        <dbReference type="EMBL" id="KAJ8297620.1"/>
    </source>
</evidence>
<keyword evidence="5" id="KW-1185">Reference proteome</keyword>
<evidence type="ECO:0000313" key="5">
    <source>
        <dbReference type="Proteomes" id="UP001217089"/>
    </source>
</evidence>
<dbReference type="SMART" id="SM00336">
    <property type="entry name" value="BBOX"/>
    <property type="match status" value="2"/>
</dbReference>
<protein>
    <recommendedName>
        <fullName evidence="3">B box-type domain-containing protein</fullName>
    </recommendedName>
</protein>
<feature type="domain" description="B box-type" evidence="3">
    <location>
        <begin position="71"/>
        <end position="113"/>
    </location>
</feature>
<sequence length="435" mass="49712">MASKTTINDAQAPISKCEVCDRGVVAWFYCHECKQEMCKDCKTMHLRMNISKDHTVVCITRDKKNVGEKGQSNIPCSIHPCEHIQMFCTTCEMPVCIICIADRTHKNHEFDQLVNAKEKYKNELSKFVTKTKQEILNLETSLQSMQNHVKDYIKLSGKTKSDINRQRNEMKSQVDKIADDLIDEQEKRTIQEMKIMDSKTKEIQKILSEKIDLLRSCEDNVESGIETVIDITKDFRKKRIKLTTLSSIEAYSLPGFDSGNTSDLRKIFGELKDYEGSMSNKNISGDEEQREKSEDRLQSNSIPKVLAKIKLRPPLNTVFSLNGREAWCGQDKDLSLIQIDGSVKKNVKFDKNMYDITTRSTGDLLVTERWGHSIKQYSLDGTITTIDVPTLFEVRGLCTTADDHILICLYNDKDVSKVAKMSFEGQIKKFLSLTN</sequence>
<dbReference type="SUPFAM" id="SSF57845">
    <property type="entry name" value="B-box zinc-binding domain"/>
    <property type="match status" value="1"/>
</dbReference>
<dbReference type="InterPro" id="IPR011042">
    <property type="entry name" value="6-blade_b-propeller_TolB-like"/>
</dbReference>
<dbReference type="Pfam" id="PF00643">
    <property type="entry name" value="zf-B_box"/>
    <property type="match status" value="1"/>
</dbReference>
<evidence type="ECO:0000256" key="1">
    <source>
        <dbReference type="PROSITE-ProRule" id="PRU00024"/>
    </source>
</evidence>
<dbReference type="PANTHER" id="PTHR25462:SF296">
    <property type="entry name" value="MEIOTIC P26, ISOFORM F"/>
    <property type="match status" value="1"/>
</dbReference>
<dbReference type="PROSITE" id="PS50119">
    <property type="entry name" value="ZF_BBOX"/>
    <property type="match status" value="2"/>
</dbReference>
<dbReference type="SUPFAM" id="SSF63829">
    <property type="entry name" value="Calcium-dependent phosphotriesterase"/>
    <property type="match status" value="1"/>
</dbReference>
<keyword evidence="1" id="KW-0479">Metal-binding</keyword>
<feature type="compositionally biased region" description="Basic and acidic residues" evidence="2">
    <location>
        <begin position="287"/>
        <end position="297"/>
    </location>
</feature>